<dbReference type="FunFam" id="1.20.1720.10:FF:000012">
    <property type="entry name" value="MFS toxin efflux pump (AflT)"/>
    <property type="match status" value="1"/>
</dbReference>
<dbReference type="GO" id="GO:0005886">
    <property type="term" value="C:plasma membrane"/>
    <property type="evidence" value="ECO:0007669"/>
    <property type="project" value="TreeGrafter"/>
</dbReference>
<evidence type="ECO:0000256" key="7">
    <source>
        <dbReference type="SAM" id="SignalP"/>
    </source>
</evidence>
<keyword evidence="2" id="KW-0813">Transport</keyword>
<evidence type="ECO:0000256" key="6">
    <source>
        <dbReference type="SAM" id="Phobius"/>
    </source>
</evidence>
<feature type="transmembrane region" description="Helical" evidence="6">
    <location>
        <begin position="84"/>
        <end position="109"/>
    </location>
</feature>
<feature type="transmembrane region" description="Helical" evidence="6">
    <location>
        <begin position="350"/>
        <end position="371"/>
    </location>
</feature>
<feature type="transmembrane region" description="Helical" evidence="6">
    <location>
        <begin position="391"/>
        <end position="409"/>
    </location>
</feature>
<comment type="caution">
    <text evidence="9">The sequence shown here is derived from an EMBL/GenBank/DDBJ whole genome shotgun (WGS) entry which is preliminary data.</text>
</comment>
<organism evidence="9 10">
    <name type="scientific">Clonostachys byssicola</name>
    <dbReference type="NCBI Taxonomy" id="160290"/>
    <lineage>
        <taxon>Eukaryota</taxon>
        <taxon>Fungi</taxon>
        <taxon>Dikarya</taxon>
        <taxon>Ascomycota</taxon>
        <taxon>Pezizomycotina</taxon>
        <taxon>Sordariomycetes</taxon>
        <taxon>Hypocreomycetidae</taxon>
        <taxon>Hypocreales</taxon>
        <taxon>Bionectriaceae</taxon>
        <taxon>Clonostachys</taxon>
    </lineage>
</organism>
<keyword evidence="10" id="KW-1185">Reference proteome</keyword>
<protein>
    <recommendedName>
        <fullName evidence="8">Major facilitator superfamily (MFS) profile domain-containing protein</fullName>
    </recommendedName>
</protein>
<reference evidence="10" key="1">
    <citation type="submission" date="2019-06" db="EMBL/GenBank/DDBJ databases">
        <authorList>
            <person name="Broberg M."/>
        </authorList>
    </citation>
    <scope>NUCLEOTIDE SEQUENCE [LARGE SCALE GENOMIC DNA]</scope>
</reference>
<dbReference type="PANTHER" id="PTHR23501">
    <property type="entry name" value="MAJOR FACILITATOR SUPERFAMILY"/>
    <property type="match status" value="1"/>
</dbReference>
<keyword evidence="3 6" id="KW-0812">Transmembrane</keyword>
<name>A0A9N9XUI3_9HYPO</name>
<feature type="transmembrane region" description="Helical" evidence="6">
    <location>
        <begin position="416"/>
        <end position="435"/>
    </location>
</feature>
<feature type="domain" description="Major facilitator superfamily (MFS) profile" evidence="8">
    <location>
        <begin position="87"/>
        <end position="574"/>
    </location>
</feature>
<feature type="transmembrane region" description="Helical" evidence="6">
    <location>
        <begin position="177"/>
        <end position="198"/>
    </location>
</feature>
<dbReference type="Proteomes" id="UP000754883">
    <property type="component" value="Unassembled WGS sequence"/>
</dbReference>
<dbReference type="PANTHER" id="PTHR23501:SF177">
    <property type="entry name" value="MAJOR FACILITATOR SUPERFAMILY (MFS) PROFILE DOMAIN-CONTAINING PROTEIN-RELATED"/>
    <property type="match status" value="1"/>
</dbReference>
<sequence>MHFVKTIVSLFALSSFAAAQYADEAGLSPRDNYLAAREEYLEAREEYLAARDLFVRGKRIGKCEKTPGGGLPCMYRGKPCRSCLGFTMLALFMAMFTANLDATILATAIPKITSEFRSLGDIGWYGSSGFLTYAAFQTSWGKAFKYFNIKWTYLASLFIFELGSLICALAPNSVTLIVGRSIAGIGGAGLCTGTFVIIGYSVRPERRPAFMGVMGATYALASFIGPIVGGAFAQSVTWRWCFWINLPIGALTAVIVVFSFRVPSHAVPADATMKEKLLQLDPSGCALILSAVVCYLLALQWGGLEKSWSDSTVIGTLVGFVLLSGLCAFNEIYMGERSSIVPRLLRKRRIFLNQAIVFFNSGGLFVLIYYIPLYFQSIKNDGPLQSGVHNLPFLVGGVFSMISGVALSATNRWVPFLVVSAALSAVGSGLIYTFAPDTPMDKWVGYQILAGSATGFLSQIPIMANTSAVDMTDMSTISAMTLFFQLIGGSFSVSAAQSVFGNVLLRRIKETAPGVSSSVILGVGASELRAVFTPEQLPEVLEAYMDGLRGAFALATALLAVSTPIALMHRWEKLRPEASVMKSMASDEEKQPKEGFESAGALMAAKGSAI</sequence>
<feature type="signal peptide" evidence="7">
    <location>
        <begin position="1"/>
        <end position="19"/>
    </location>
</feature>
<proteinExistence type="predicted"/>
<feature type="transmembrane region" description="Helical" evidence="6">
    <location>
        <begin position="242"/>
        <end position="262"/>
    </location>
</feature>
<feature type="chain" id="PRO_5040224878" description="Major facilitator superfamily (MFS) profile domain-containing protein" evidence="7">
    <location>
        <begin position="20"/>
        <end position="610"/>
    </location>
</feature>
<dbReference type="InterPro" id="IPR011701">
    <property type="entry name" value="MFS"/>
</dbReference>
<evidence type="ECO:0000256" key="3">
    <source>
        <dbReference type="ARBA" id="ARBA00022692"/>
    </source>
</evidence>
<feature type="transmembrane region" description="Helical" evidence="6">
    <location>
        <begin position="210"/>
        <end position="236"/>
    </location>
</feature>
<dbReference type="SUPFAM" id="SSF103473">
    <property type="entry name" value="MFS general substrate transporter"/>
    <property type="match status" value="1"/>
</dbReference>
<evidence type="ECO:0000313" key="10">
    <source>
        <dbReference type="Proteomes" id="UP000754883"/>
    </source>
</evidence>
<feature type="transmembrane region" description="Helical" evidence="6">
    <location>
        <begin position="308"/>
        <end position="329"/>
    </location>
</feature>
<dbReference type="EMBL" id="CABFNO020001292">
    <property type="protein sequence ID" value="CAG9976904.1"/>
    <property type="molecule type" value="Genomic_DNA"/>
</dbReference>
<feature type="transmembrane region" description="Helical" evidence="6">
    <location>
        <begin position="482"/>
        <end position="505"/>
    </location>
</feature>
<dbReference type="FunFam" id="1.20.1250.20:FF:000196">
    <property type="entry name" value="MFS toxin efflux pump (AflT)"/>
    <property type="match status" value="1"/>
</dbReference>
<dbReference type="AlphaFoldDB" id="A0A9N9XUI3"/>
<keyword evidence="4 6" id="KW-1133">Transmembrane helix</keyword>
<evidence type="ECO:0000256" key="1">
    <source>
        <dbReference type="ARBA" id="ARBA00004141"/>
    </source>
</evidence>
<feature type="transmembrane region" description="Helical" evidence="6">
    <location>
        <begin position="283"/>
        <end position="302"/>
    </location>
</feature>
<accession>A0A9N9XUI3</accession>
<gene>
    <name evidence="9" type="ORF">CBYS24578_00018490</name>
</gene>
<dbReference type="CDD" id="cd17502">
    <property type="entry name" value="MFS_Azr1_MDR_like"/>
    <property type="match status" value="1"/>
</dbReference>
<comment type="subcellular location">
    <subcellularLocation>
        <location evidence="1">Membrane</location>
        <topology evidence="1">Multi-pass membrane protein</topology>
    </subcellularLocation>
</comment>
<dbReference type="InterPro" id="IPR020846">
    <property type="entry name" value="MFS_dom"/>
</dbReference>
<dbReference type="GO" id="GO:0022857">
    <property type="term" value="F:transmembrane transporter activity"/>
    <property type="evidence" value="ECO:0007669"/>
    <property type="project" value="InterPro"/>
</dbReference>
<keyword evidence="5 6" id="KW-0472">Membrane</keyword>
<dbReference type="Gene3D" id="1.20.1250.20">
    <property type="entry name" value="MFS general substrate transporter like domains"/>
    <property type="match status" value="1"/>
</dbReference>
<reference evidence="9 10" key="2">
    <citation type="submission" date="2021-10" db="EMBL/GenBank/DDBJ databases">
        <authorList>
            <person name="Piombo E."/>
        </authorList>
    </citation>
    <scope>NUCLEOTIDE SEQUENCE [LARGE SCALE GENOMIC DNA]</scope>
</reference>
<evidence type="ECO:0000259" key="8">
    <source>
        <dbReference type="PROSITE" id="PS50850"/>
    </source>
</evidence>
<evidence type="ECO:0000313" key="9">
    <source>
        <dbReference type="EMBL" id="CAG9976904.1"/>
    </source>
</evidence>
<dbReference type="InterPro" id="IPR036259">
    <property type="entry name" value="MFS_trans_sf"/>
</dbReference>
<dbReference type="Pfam" id="PF07690">
    <property type="entry name" value="MFS_1"/>
    <property type="match status" value="1"/>
</dbReference>
<feature type="transmembrane region" description="Helical" evidence="6">
    <location>
        <begin position="151"/>
        <end position="171"/>
    </location>
</feature>
<keyword evidence="7" id="KW-0732">Signal</keyword>
<evidence type="ECO:0000256" key="4">
    <source>
        <dbReference type="ARBA" id="ARBA00022989"/>
    </source>
</evidence>
<dbReference type="OrthoDB" id="10021397at2759"/>
<evidence type="ECO:0000256" key="5">
    <source>
        <dbReference type="ARBA" id="ARBA00023136"/>
    </source>
</evidence>
<dbReference type="PROSITE" id="PS50850">
    <property type="entry name" value="MFS"/>
    <property type="match status" value="1"/>
</dbReference>
<evidence type="ECO:0000256" key="2">
    <source>
        <dbReference type="ARBA" id="ARBA00022448"/>
    </source>
</evidence>